<organism evidence="3 4">
    <name type="scientific">Phrynocephalus forsythii</name>
    <dbReference type="NCBI Taxonomy" id="171643"/>
    <lineage>
        <taxon>Eukaryota</taxon>
        <taxon>Metazoa</taxon>
        <taxon>Chordata</taxon>
        <taxon>Craniata</taxon>
        <taxon>Vertebrata</taxon>
        <taxon>Euteleostomi</taxon>
        <taxon>Lepidosauria</taxon>
        <taxon>Squamata</taxon>
        <taxon>Bifurcata</taxon>
        <taxon>Unidentata</taxon>
        <taxon>Episquamata</taxon>
        <taxon>Toxicofera</taxon>
        <taxon>Iguania</taxon>
        <taxon>Acrodonta</taxon>
        <taxon>Agamidae</taxon>
        <taxon>Agaminae</taxon>
        <taxon>Phrynocephalus</taxon>
    </lineage>
</organism>
<evidence type="ECO:0000313" key="4">
    <source>
        <dbReference type="Proteomes" id="UP001142489"/>
    </source>
</evidence>
<dbReference type="EMBL" id="JAPFRF010000012">
    <property type="protein sequence ID" value="KAJ7313434.1"/>
    <property type="molecule type" value="Genomic_DNA"/>
</dbReference>
<dbReference type="InterPro" id="IPR039895">
    <property type="entry name" value="COBL-like"/>
</dbReference>
<dbReference type="Gene3D" id="3.10.20.90">
    <property type="entry name" value="Phosphatidylinositol 3-kinase Catalytic Subunit, Chain A, domain 1"/>
    <property type="match status" value="1"/>
</dbReference>
<proteinExistence type="predicted"/>
<dbReference type="PANTHER" id="PTHR47008">
    <property type="entry name" value="PROTEIN CORDON-BLEU"/>
    <property type="match status" value="1"/>
</dbReference>
<feature type="region of interest" description="Disordered" evidence="1">
    <location>
        <begin position="1336"/>
        <end position="1389"/>
    </location>
</feature>
<feature type="domain" description="WH2" evidence="2">
    <location>
        <begin position="1389"/>
        <end position="1409"/>
    </location>
</feature>
<dbReference type="CDD" id="cd21801">
    <property type="entry name" value="WH2_Wc_Cobl"/>
    <property type="match status" value="1"/>
</dbReference>
<feature type="region of interest" description="Disordered" evidence="1">
    <location>
        <begin position="518"/>
        <end position="539"/>
    </location>
</feature>
<dbReference type="OrthoDB" id="8882621at2759"/>
<dbReference type="GO" id="GO:0005884">
    <property type="term" value="C:actin filament"/>
    <property type="evidence" value="ECO:0007669"/>
    <property type="project" value="TreeGrafter"/>
</dbReference>
<feature type="domain" description="WH2" evidence="2">
    <location>
        <begin position="1258"/>
        <end position="1278"/>
    </location>
</feature>
<dbReference type="GO" id="GO:0003785">
    <property type="term" value="F:actin monomer binding"/>
    <property type="evidence" value="ECO:0007669"/>
    <property type="project" value="InterPro"/>
</dbReference>
<accession>A0A9Q0XG93</accession>
<reference evidence="3" key="1">
    <citation type="journal article" date="2023" name="DNA Res.">
        <title>Chromosome-level genome assembly of Phrynocephalus forsythii using third-generation DNA sequencing and Hi-C analysis.</title>
        <authorList>
            <person name="Qi Y."/>
            <person name="Zhao W."/>
            <person name="Zhao Y."/>
            <person name="Niu C."/>
            <person name="Cao S."/>
            <person name="Zhang Y."/>
        </authorList>
    </citation>
    <scope>NUCLEOTIDE SEQUENCE</scope>
    <source>
        <tissue evidence="3">Muscle</tissue>
    </source>
</reference>
<feature type="region of interest" description="Disordered" evidence="1">
    <location>
        <begin position="282"/>
        <end position="441"/>
    </location>
</feature>
<evidence type="ECO:0000259" key="2">
    <source>
        <dbReference type="PROSITE" id="PS51082"/>
    </source>
</evidence>
<dbReference type="GO" id="GO:0051639">
    <property type="term" value="P:actin filament network formation"/>
    <property type="evidence" value="ECO:0007669"/>
    <property type="project" value="TreeGrafter"/>
</dbReference>
<dbReference type="CDD" id="cd21800">
    <property type="entry name" value="WH2_Wb_Cobl"/>
    <property type="match status" value="1"/>
</dbReference>
<dbReference type="Proteomes" id="UP001142489">
    <property type="component" value="Unassembled WGS sequence"/>
</dbReference>
<dbReference type="PANTHER" id="PTHR47008:SF1">
    <property type="entry name" value="PROTEIN CORDON-BLEU"/>
    <property type="match status" value="1"/>
</dbReference>
<dbReference type="GO" id="GO:0048471">
    <property type="term" value="C:perinuclear region of cytoplasm"/>
    <property type="evidence" value="ECO:0007669"/>
    <property type="project" value="TreeGrafter"/>
</dbReference>
<dbReference type="GO" id="GO:0001726">
    <property type="term" value="C:ruffle"/>
    <property type="evidence" value="ECO:0007669"/>
    <property type="project" value="TreeGrafter"/>
</dbReference>
<dbReference type="GO" id="GO:1990357">
    <property type="term" value="C:terminal web"/>
    <property type="evidence" value="ECO:0007669"/>
    <property type="project" value="TreeGrafter"/>
</dbReference>
<dbReference type="SMART" id="SM00246">
    <property type="entry name" value="WH2"/>
    <property type="match status" value="3"/>
</dbReference>
<evidence type="ECO:0000256" key="1">
    <source>
        <dbReference type="SAM" id="MobiDB-lite"/>
    </source>
</evidence>
<feature type="compositionally biased region" description="Polar residues" evidence="1">
    <location>
        <begin position="1099"/>
        <end position="1117"/>
    </location>
</feature>
<gene>
    <name evidence="3" type="ORF">JRQ81_004802</name>
</gene>
<name>A0A9Q0XG93_9SAUR</name>
<dbReference type="InterPro" id="IPR019025">
    <property type="entry name" value="Cordon-bleu_ubiquitin_domain"/>
</dbReference>
<feature type="compositionally biased region" description="Polar residues" evidence="1">
    <location>
        <begin position="365"/>
        <end position="376"/>
    </location>
</feature>
<feature type="region of interest" description="Disordered" evidence="1">
    <location>
        <begin position="1"/>
        <end position="29"/>
    </location>
</feature>
<dbReference type="Pfam" id="PF09469">
    <property type="entry name" value="Cobl"/>
    <property type="match status" value="1"/>
</dbReference>
<dbReference type="GO" id="GO:0005886">
    <property type="term" value="C:plasma membrane"/>
    <property type="evidence" value="ECO:0007669"/>
    <property type="project" value="TreeGrafter"/>
</dbReference>
<dbReference type="GO" id="GO:0043025">
    <property type="term" value="C:neuronal cell body"/>
    <property type="evidence" value="ECO:0007669"/>
    <property type="project" value="TreeGrafter"/>
</dbReference>
<keyword evidence="4" id="KW-1185">Reference proteome</keyword>
<feature type="compositionally biased region" description="Polar residues" evidence="1">
    <location>
        <begin position="307"/>
        <end position="336"/>
    </location>
</feature>
<feature type="region of interest" description="Disordered" evidence="1">
    <location>
        <begin position="1099"/>
        <end position="1127"/>
    </location>
</feature>
<protein>
    <recommendedName>
        <fullName evidence="2">WH2 domain-containing protein</fullName>
    </recommendedName>
</protein>
<feature type="compositionally biased region" description="Pro residues" evidence="1">
    <location>
        <begin position="1354"/>
        <end position="1367"/>
    </location>
</feature>
<feature type="domain" description="WH2" evidence="2">
    <location>
        <begin position="1298"/>
        <end position="1318"/>
    </location>
</feature>
<dbReference type="GO" id="GO:0030041">
    <property type="term" value="P:actin filament polymerization"/>
    <property type="evidence" value="ECO:0007669"/>
    <property type="project" value="TreeGrafter"/>
</dbReference>
<feature type="compositionally biased region" description="Basic and acidic residues" evidence="1">
    <location>
        <begin position="393"/>
        <end position="404"/>
    </location>
</feature>
<dbReference type="CDD" id="cd21799">
    <property type="entry name" value="WH2_Wa_Cobl"/>
    <property type="match status" value="1"/>
</dbReference>
<feature type="compositionally biased region" description="Basic and acidic residues" evidence="1">
    <location>
        <begin position="1210"/>
        <end position="1233"/>
    </location>
</feature>
<sequence>MESPARQGPGGQRMKARAPPPPNHPPTTCKVNNEHTLTADVGMLADQGVINMKENLINRTMDFTLVFPNGEEQKDTVHGSKAVLDLLVDLCSRRHLNPAHHTLELLSWGNQQPLTYKPNTLIGVLDVQKIVLKEKVPEEKTRRPPPKIPEKTVRLVVNYLKTQKAVVRVNPEAPLRNIIPSICEKCEVNQEYLVLLRDTFTGEELELTKSLNELGIKELYAWDRKRVLPSKAQSEPSLNYRETRSSSTIYDITEKEKKKFLGLFKTSKRNIRTEEFLTTTMDDDYGSEKHSRAASAREQSLEEITTAAHSSSVNSRSITLGASQSLGNISAMTGGTETKKRKAPPPPTVVPQLLSGEKNGHEKVLNQTARDSSQNDLQKKKRRAPPPPIPIMQDRREEIEDKRKSTVGNGQHVPQKPPRGNIRGPPQLMIPPSPPYPPPDRDTMDPTVLYSEADVTDSTKLVPKRNLQLTHDIYSMDDVVLELSEIEETASVNSCIASEDTTEDSGVTSSLSDVVSLNSQNGSMKSRDKSLSPQENSPEVDSMFAIKTCSVRNTSFNIVDNGKIHKSNDGKPIMETKFEDADIFIAAQLQETLDAFDKDLAAMEDIHVNSENGFISSEMNEASSPLLQNAEITLDVSIPVPVTIIDEVLEGDNTIPCSREGESLLSKTEANENTSVQPFNPGDLHNVNNNTGTLRKAYIDGELSCLSKNELQEQLPNEDFRHKVEEKQNNESETHVPICEEKNEQDAVLEIISKNEDIIAESDSQTYETKVIPSDLKLMYEKNRTEEKVRQKNVENSKEELLNKIKTELEFRNALVKSPKEKEGSLSPSLRCDCFHNRIINYENKTGLRTFKVVPQKPEVKYFERDVSLSTGAIKIDELGNLVTPNAGGTKKVAVNYTTSDGTEEPLIERAKAYWRSNSMEKQLKEPPVCSSTKAVVITHSKSLTKISQTKPDSVTSMTALSPLIYSSGSESKSVPQKTKPAIQATQSSVKTFTAPLVTRDKVEFPFSKPQRRTSRYYVASAIAKCIDLSQVKNNQESCDKEETSNEKGVTETEPFSRRGIVVTRNGPLKAQPTKMEKYSDILSCSKNTSNILPLGAHSGNNTANTESSDQTKSTNCYHEPHHEMPSKDSVIAEGEHCFRSIKNVIVKEIPFLPNKNKEQIDPFSSAFSPRSPNAHSSSISFCSSVKSHGEYTYHRRVSAGTLPANPISSKKDEKPDDTPTKNEPESNIKDDNIYHVFGPKRRFKPVIQKPLPKDSSLHSVLMEAIQSAGGREKLRKISASTGNETQKKPLLTEPENEHFALLAAIRGHSGISKLRKISSSASEELQRFRNAEVALKGRQASTSEQDRHQLPHSPLPPPPPPPPSPPSQLTLKTPKLSGNKIKENPGDTRQALMEAIRSGTGAARLRKVPLLV</sequence>
<evidence type="ECO:0000313" key="3">
    <source>
        <dbReference type="EMBL" id="KAJ7313434.1"/>
    </source>
</evidence>
<feature type="compositionally biased region" description="Pro residues" evidence="1">
    <location>
        <begin position="428"/>
        <end position="438"/>
    </location>
</feature>
<feature type="region of interest" description="Disordered" evidence="1">
    <location>
        <begin position="1197"/>
        <end position="1233"/>
    </location>
</feature>
<dbReference type="GO" id="GO:0044294">
    <property type="term" value="C:dendritic growth cone"/>
    <property type="evidence" value="ECO:0007669"/>
    <property type="project" value="TreeGrafter"/>
</dbReference>
<dbReference type="InterPro" id="IPR003124">
    <property type="entry name" value="WH2_dom"/>
</dbReference>
<comment type="caution">
    <text evidence="3">The sequence shown here is derived from an EMBL/GenBank/DDBJ whole genome shotgun (WGS) entry which is preliminary data.</text>
</comment>
<dbReference type="Pfam" id="PF02205">
    <property type="entry name" value="WH2"/>
    <property type="match status" value="1"/>
</dbReference>
<dbReference type="GO" id="GO:0044295">
    <property type="term" value="C:axonal growth cone"/>
    <property type="evidence" value="ECO:0007669"/>
    <property type="project" value="TreeGrafter"/>
</dbReference>
<dbReference type="PROSITE" id="PS51082">
    <property type="entry name" value="WH2"/>
    <property type="match status" value="3"/>
</dbReference>